<gene>
    <name evidence="1" type="ORF">SAMN06295987_11812</name>
</gene>
<proteinExistence type="predicted"/>
<dbReference type="Proteomes" id="UP000190989">
    <property type="component" value="Unassembled WGS sequence"/>
</dbReference>
<protein>
    <submittedName>
        <fullName evidence="1">Uncharacterized protein</fullName>
    </submittedName>
</protein>
<keyword evidence="2" id="KW-1185">Reference proteome</keyword>
<organism evidence="1 2">
    <name type="scientific">Novosphingobium mathurense</name>
    <dbReference type="NCBI Taxonomy" id="428990"/>
    <lineage>
        <taxon>Bacteria</taxon>
        <taxon>Pseudomonadati</taxon>
        <taxon>Pseudomonadota</taxon>
        <taxon>Alphaproteobacteria</taxon>
        <taxon>Sphingomonadales</taxon>
        <taxon>Sphingomonadaceae</taxon>
        <taxon>Novosphingobium</taxon>
    </lineage>
</organism>
<reference evidence="2" key="1">
    <citation type="submission" date="2017-02" db="EMBL/GenBank/DDBJ databases">
        <authorList>
            <person name="Varghese N."/>
            <person name="Submissions S."/>
        </authorList>
    </citation>
    <scope>NUCLEOTIDE SEQUENCE [LARGE SCALE GENOMIC DNA]</scope>
    <source>
        <strain evidence="2">SM117</strain>
    </source>
</reference>
<evidence type="ECO:0000313" key="1">
    <source>
        <dbReference type="EMBL" id="SLK12196.1"/>
    </source>
</evidence>
<dbReference type="EMBL" id="FVZE01000018">
    <property type="protein sequence ID" value="SLK12196.1"/>
    <property type="molecule type" value="Genomic_DNA"/>
</dbReference>
<evidence type="ECO:0000313" key="2">
    <source>
        <dbReference type="Proteomes" id="UP000190989"/>
    </source>
</evidence>
<dbReference type="AlphaFoldDB" id="A0A1U6IW04"/>
<name>A0A1U6IW04_9SPHN</name>
<sequence>MCLSQLEPRGAHYLESRNGRLPGCQRRDQMPGSLQNSIGQFYDNEIGCSLRADCQQAIERFALCAWTKPVGNYS</sequence>
<accession>A0A1U6IW04</accession>